<organism evidence="1 2">
    <name type="scientific">Lactobacillus amylovorus</name>
    <dbReference type="NCBI Taxonomy" id="1604"/>
    <lineage>
        <taxon>Bacteria</taxon>
        <taxon>Bacillati</taxon>
        <taxon>Bacillota</taxon>
        <taxon>Bacilli</taxon>
        <taxon>Lactobacillales</taxon>
        <taxon>Lactobacillaceae</taxon>
        <taxon>Lactobacillus</taxon>
    </lineage>
</organism>
<accession>A0A5B8EF36</accession>
<dbReference type="EMBL" id="CP029754">
    <property type="protein sequence ID" value="QDD70196.1"/>
    <property type="molecule type" value="Genomic_DNA"/>
</dbReference>
<proteinExistence type="predicted"/>
<gene>
    <name evidence="1" type="ORF">DM298_04370</name>
</gene>
<evidence type="ECO:0000313" key="1">
    <source>
        <dbReference type="EMBL" id="QDD70196.1"/>
    </source>
</evidence>
<dbReference type="RefSeq" id="WP_139962225.1">
    <property type="nucleotide sequence ID" value="NZ_CP029754.1"/>
</dbReference>
<name>A0A5B8EF36_LACAM</name>
<protein>
    <submittedName>
        <fullName evidence="1">Uncharacterized protein</fullName>
    </submittedName>
</protein>
<evidence type="ECO:0000313" key="2">
    <source>
        <dbReference type="Proteomes" id="UP000312326"/>
    </source>
</evidence>
<sequence>MVKKMQCYTIINVITSNKEAVYDVEDFALNMPVPSTGWLEMGEKCSYYPIKPKDKVNIFIKAGKDRMKFNARVIRTHGKRLWFRS</sequence>
<reference evidence="1 2" key="1">
    <citation type="submission" date="2018-06" db="EMBL/GenBank/DDBJ databases">
        <title>Complete genome sequnece of Lactobacillus amylovorus PMRA3.</title>
        <authorList>
            <person name="Nam Y.-D."/>
            <person name="Chung W.-H."/>
            <person name="Park Y.S."/>
            <person name="Kang J."/>
        </authorList>
    </citation>
    <scope>NUCLEOTIDE SEQUENCE [LARGE SCALE GENOMIC DNA]</scope>
    <source>
        <strain evidence="1 2">PMRA3</strain>
    </source>
</reference>
<dbReference type="Proteomes" id="UP000312326">
    <property type="component" value="Chromosome"/>
</dbReference>
<dbReference type="AlphaFoldDB" id="A0A5B8EF36"/>